<dbReference type="AlphaFoldDB" id="A0AAV7QNP9"/>
<feature type="compositionally biased region" description="Low complexity" evidence="8">
    <location>
        <begin position="83"/>
        <end position="95"/>
    </location>
</feature>
<organism evidence="10 11">
    <name type="scientific">Pleurodeles waltl</name>
    <name type="common">Iberian ribbed newt</name>
    <dbReference type="NCBI Taxonomy" id="8319"/>
    <lineage>
        <taxon>Eukaryota</taxon>
        <taxon>Metazoa</taxon>
        <taxon>Chordata</taxon>
        <taxon>Craniata</taxon>
        <taxon>Vertebrata</taxon>
        <taxon>Euteleostomi</taxon>
        <taxon>Amphibia</taxon>
        <taxon>Batrachia</taxon>
        <taxon>Caudata</taxon>
        <taxon>Salamandroidea</taxon>
        <taxon>Salamandridae</taxon>
        <taxon>Pleurodelinae</taxon>
        <taxon>Pleurodeles</taxon>
    </lineage>
</organism>
<comment type="caution">
    <text evidence="10">The sequence shown here is derived from an EMBL/GenBank/DDBJ whole genome shotgun (WGS) entry which is preliminary data.</text>
</comment>
<dbReference type="PANTHER" id="PTHR10828:SF17">
    <property type="entry name" value="PROTEIN-TYROSINE-PHOSPHATASE"/>
    <property type="match status" value="1"/>
</dbReference>
<dbReference type="FunFam" id="3.40.250.10:FF:000004">
    <property type="entry name" value="M-phase inducer phosphatase 1 isoform X1"/>
    <property type="match status" value="1"/>
</dbReference>
<keyword evidence="11" id="KW-1185">Reference proteome</keyword>
<evidence type="ECO:0000259" key="9">
    <source>
        <dbReference type="PROSITE" id="PS50206"/>
    </source>
</evidence>
<dbReference type="GO" id="GO:0000086">
    <property type="term" value="P:G2/M transition of mitotic cell cycle"/>
    <property type="evidence" value="ECO:0007669"/>
    <property type="project" value="TreeGrafter"/>
</dbReference>
<feature type="region of interest" description="Disordered" evidence="8">
    <location>
        <begin position="69"/>
        <end position="191"/>
    </location>
</feature>
<dbReference type="InterPro" id="IPR001763">
    <property type="entry name" value="Rhodanese-like_dom"/>
</dbReference>
<dbReference type="GO" id="GO:0004725">
    <property type="term" value="F:protein tyrosine phosphatase activity"/>
    <property type="evidence" value="ECO:0007669"/>
    <property type="project" value="UniProtKB-UniRule"/>
</dbReference>
<gene>
    <name evidence="10" type="ORF">NDU88_007318</name>
</gene>
<dbReference type="SMART" id="SM00450">
    <property type="entry name" value="RHOD"/>
    <property type="match status" value="1"/>
</dbReference>
<dbReference type="CDD" id="cd01530">
    <property type="entry name" value="Cdc25"/>
    <property type="match status" value="1"/>
</dbReference>
<dbReference type="PANTHER" id="PTHR10828">
    <property type="entry name" value="M-PHASE INDUCER PHOSPHATASE DUAL SPECIFICITY PHOSPHATASE CDC25"/>
    <property type="match status" value="1"/>
</dbReference>
<proteinExistence type="inferred from homology"/>
<evidence type="ECO:0000313" key="10">
    <source>
        <dbReference type="EMBL" id="KAJ1140981.1"/>
    </source>
</evidence>
<dbReference type="GO" id="GO:0005737">
    <property type="term" value="C:cytoplasm"/>
    <property type="evidence" value="ECO:0007669"/>
    <property type="project" value="TreeGrafter"/>
</dbReference>
<keyword evidence="5 7" id="KW-0904">Protein phosphatase</keyword>
<evidence type="ECO:0000256" key="2">
    <source>
        <dbReference type="ARBA" id="ARBA00022618"/>
    </source>
</evidence>
<accession>A0AAV7QNP9</accession>
<dbReference type="GO" id="GO:0010971">
    <property type="term" value="P:positive regulation of G2/M transition of mitotic cell cycle"/>
    <property type="evidence" value="ECO:0007669"/>
    <property type="project" value="TreeGrafter"/>
</dbReference>
<dbReference type="InterPro" id="IPR000751">
    <property type="entry name" value="MPI_Phosphatase"/>
</dbReference>
<evidence type="ECO:0000256" key="7">
    <source>
        <dbReference type="RuleBase" id="RU368028"/>
    </source>
</evidence>
<dbReference type="Gene3D" id="3.40.250.10">
    <property type="entry name" value="Rhodanese-like domain"/>
    <property type="match status" value="1"/>
</dbReference>
<name>A0AAV7QNP9_PLEWA</name>
<keyword evidence="3 7" id="KW-0498">Mitosis</keyword>
<protein>
    <recommendedName>
        <fullName evidence="7">M-phase inducer phosphatase</fullName>
        <ecNumber evidence="7">3.1.3.48</ecNumber>
    </recommendedName>
</protein>
<evidence type="ECO:0000256" key="4">
    <source>
        <dbReference type="ARBA" id="ARBA00022801"/>
    </source>
</evidence>
<dbReference type="SUPFAM" id="SSF52821">
    <property type="entry name" value="Rhodanese/Cell cycle control phosphatase"/>
    <property type="match status" value="1"/>
</dbReference>
<dbReference type="PROSITE" id="PS50206">
    <property type="entry name" value="RHODANESE_3"/>
    <property type="match status" value="1"/>
</dbReference>
<dbReference type="EC" id="3.1.3.48" evidence="7"/>
<comment type="function">
    <text evidence="7">Tyrosine protein phosphatase which functions as a dosage-dependent inducer of mitotic progression.</text>
</comment>
<sequence length="391" mass="44993">MIAWPQLDIRERGGNVALWRTAEMESPVQADSNSDRGSSENSLDEVLTFSPDLGLSPIMSLSRNMGHLSCRDRVTPRRRLKMSPDSLTPSPSDSSWKPAAAEAPSLTGSAGKSTTISKNRTRKSSKRRPSESSISKPKEFRMKLTNLFRSPEPLPGDGSGKQNFCKRRQDRRRRGSNHRLDARAAPTVEESIQQMKESDIEDENLIGDFSKPYCLPVEAGKHQDLKYISSETAALLLRGKYSKVVEEYVLVDCRYPYEYTGGHIKGALNLYREEHLLKTFLHDPQSRLSVQRRIILIFHCEFSSERGPKLCRTLRKLDRNANPYPTLCYPELYILKGGYKDFYGKFQELCEPQAYVHMLHTDFREEMRNFHRKNNSWTARRTRKELFKPQN</sequence>
<dbReference type="GO" id="GO:0005634">
    <property type="term" value="C:nucleus"/>
    <property type="evidence" value="ECO:0007669"/>
    <property type="project" value="TreeGrafter"/>
</dbReference>
<keyword evidence="6 7" id="KW-0131">Cell cycle</keyword>
<dbReference type="EMBL" id="JANPWB010000010">
    <property type="protein sequence ID" value="KAJ1140981.1"/>
    <property type="molecule type" value="Genomic_DNA"/>
</dbReference>
<evidence type="ECO:0000256" key="6">
    <source>
        <dbReference type="ARBA" id="ARBA00023306"/>
    </source>
</evidence>
<evidence type="ECO:0000313" key="11">
    <source>
        <dbReference type="Proteomes" id="UP001066276"/>
    </source>
</evidence>
<evidence type="ECO:0000256" key="1">
    <source>
        <dbReference type="ARBA" id="ARBA00011065"/>
    </source>
</evidence>
<comment type="catalytic activity">
    <reaction evidence="7">
        <text>O-phospho-L-tyrosyl-[protein] + H2O = L-tyrosyl-[protein] + phosphate</text>
        <dbReference type="Rhea" id="RHEA:10684"/>
        <dbReference type="Rhea" id="RHEA-COMP:10136"/>
        <dbReference type="Rhea" id="RHEA-COMP:20101"/>
        <dbReference type="ChEBI" id="CHEBI:15377"/>
        <dbReference type="ChEBI" id="CHEBI:43474"/>
        <dbReference type="ChEBI" id="CHEBI:46858"/>
        <dbReference type="ChEBI" id="CHEBI:61978"/>
        <dbReference type="EC" id="3.1.3.48"/>
    </reaction>
</comment>
<feature type="domain" description="Rhodanese" evidence="9">
    <location>
        <begin position="244"/>
        <end position="351"/>
    </location>
</feature>
<dbReference type="PRINTS" id="PR00716">
    <property type="entry name" value="MPIPHPHTASE"/>
</dbReference>
<dbReference type="Pfam" id="PF00581">
    <property type="entry name" value="Rhodanese"/>
    <property type="match status" value="1"/>
</dbReference>
<dbReference type="Proteomes" id="UP001066276">
    <property type="component" value="Chromosome 6"/>
</dbReference>
<keyword evidence="2 7" id="KW-0132">Cell division</keyword>
<dbReference type="InterPro" id="IPR036873">
    <property type="entry name" value="Rhodanese-like_dom_sf"/>
</dbReference>
<evidence type="ECO:0000256" key="8">
    <source>
        <dbReference type="SAM" id="MobiDB-lite"/>
    </source>
</evidence>
<feature type="compositionally biased region" description="Basic residues" evidence="8">
    <location>
        <begin position="164"/>
        <end position="177"/>
    </location>
</feature>
<evidence type="ECO:0000256" key="3">
    <source>
        <dbReference type="ARBA" id="ARBA00022776"/>
    </source>
</evidence>
<evidence type="ECO:0000256" key="5">
    <source>
        <dbReference type="ARBA" id="ARBA00022912"/>
    </source>
</evidence>
<dbReference type="GO" id="GO:0051301">
    <property type="term" value="P:cell division"/>
    <property type="evidence" value="ECO:0007669"/>
    <property type="project" value="UniProtKB-UniRule"/>
</dbReference>
<reference evidence="10" key="1">
    <citation type="journal article" date="2022" name="bioRxiv">
        <title>Sequencing and chromosome-scale assembly of the giantPleurodeles waltlgenome.</title>
        <authorList>
            <person name="Brown T."/>
            <person name="Elewa A."/>
            <person name="Iarovenko S."/>
            <person name="Subramanian E."/>
            <person name="Araus A.J."/>
            <person name="Petzold A."/>
            <person name="Susuki M."/>
            <person name="Suzuki K.-i.T."/>
            <person name="Hayashi T."/>
            <person name="Toyoda A."/>
            <person name="Oliveira C."/>
            <person name="Osipova E."/>
            <person name="Leigh N.D."/>
            <person name="Simon A."/>
            <person name="Yun M.H."/>
        </authorList>
    </citation>
    <scope>NUCLEOTIDE SEQUENCE</scope>
    <source>
        <strain evidence="10">20211129_DDA</strain>
        <tissue evidence="10">Liver</tissue>
    </source>
</reference>
<keyword evidence="4 7" id="KW-0378">Hydrolase</keyword>
<comment type="similarity">
    <text evidence="1 7">Belongs to the MPI phosphatase family.</text>
</comment>
<dbReference type="GO" id="GO:0110032">
    <property type="term" value="P:positive regulation of G2/MI transition of meiotic cell cycle"/>
    <property type="evidence" value="ECO:0007669"/>
    <property type="project" value="TreeGrafter"/>
</dbReference>
<feature type="region of interest" description="Disordered" evidence="8">
    <location>
        <begin position="23"/>
        <end position="43"/>
    </location>
</feature>